<comment type="similarity">
    <text evidence="2 7">Belongs to the enhancer of polycomb family.</text>
</comment>
<evidence type="ECO:0000256" key="1">
    <source>
        <dbReference type="ARBA" id="ARBA00004123"/>
    </source>
</evidence>
<evidence type="ECO:0000256" key="6">
    <source>
        <dbReference type="ARBA" id="ARBA00025513"/>
    </source>
</evidence>
<proteinExistence type="inferred from homology"/>
<dbReference type="GO" id="GO:0006357">
    <property type="term" value="P:regulation of transcription by RNA polymerase II"/>
    <property type="evidence" value="ECO:0007669"/>
    <property type="project" value="InterPro"/>
</dbReference>
<keyword evidence="3 7" id="KW-0805">Transcription regulation</keyword>
<comment type="caution">
    <text evidence="11">The sequence shown here is derived from an EMBL/GenBank/DDBJ whole genome shotgun (WGS) entry which is preliminary data.</text>
</comment>
<dbReference type="InterPro" id="IPR019542">
    <property type="entry name" value="Enhancer_polycomb-like_N"/>
</dbReference>
<evidence type="ECO:0000259" key="10">
    <source>
        <dbReference type="Pfam" id="PF10513"/>
    </source>
</evidence>
<evidence type="ECO:0000256" key="8">
    <source>
        <dbReference type="SAM" id="Coils"/>
    </source>
</evidence>
<protein>
    <recommendedName>
        <fullName evidence="7">Enhancer of polycomb-like protein</fullName>
    </recommendedName>
</protein>
<evidence type="ECO:0000313" key="12">
    <source>
        <dbReference type="Proteomes" id="UP001138500"/>
    </source>
</evidence>
<comment type="function">
    <text evidence="6">Component of the NuA4 histone acetyltransferase complex which is involved in transcriptional activation of selected genes principally by acetylation of nucleosomal histone H4 and H2A. The NuA4 complex is also involved in DNA repair. Involved in gene silencing by neighboring heterochromatin, blockage of the silencing spreading along the chromosome, and required for cell cycle progression through G2/M.</text>
</comment>
<accession>A0A9W7SYS7</accession>
<dbReference type="Pfam" id="PF10513">
    <property type="entry name" value="EPL1"/>
    <property type="match status" value="1"/>
</dbReference>
<evidence type="ECO:0000313" key="11">
    <source>
        <dbReference type="EMBL" id="KAH9842235.1"/>
    </source>
</evidence>
<sequence length="625" mass="70717">MSTTRATNARHVRQRKLNTKQGLRIIRESEIEDQPDESQQLLPSVETGVEKGEEIEYHLQAVINASNAAALGARSATQNYIPTPDAVRAKDVNYDALYPKVFKEPATYIRFSSTVEDCIGCPYCMDDDDVEVLAKLNDGKDFNGHSRKDKLGQCSEDTFEEVMNFFEETSARLQPFANVDNAPILSIEEMERNINGQDDGICQALPLEAQKWLKPIYDYWASKKTGHPQLMPAIKVRVLDTANEADDSDPYVCFRRREVRQTRKTRGRDAQVVEKLKKLRNEMEQARQLLQIVNQREKLNMESLVVARKVFNERKELKKVKVAQNIVGDKGDDEELLVDQKRIVKPKARPSTDAPGRSGPTIRLRSGTDSRSAAPDNDLAQLEDFRAEADAFVINTIEARKEQHKKWNQHWVDETKYPITPPPEPRDDPMLKWASFPPEDLLDVPDYPTPPPSLPSRQESQTDDVEMAGASVAQATIKRESDQELEAAAGADYWQEPQHIFHIPGVFRDPGPNPELEEIQYEDELQQEARPHCRLRMGRGGRMWLESRKRKPVFQLTSDVVSDADSDDEDYTPAYFPVSERNTFDYRVALNRTTKNEAGLALAQHQAAMAAAGAHGHPQPSSSAS</sequence>
<evidence type="ECO:0000256" key="2">
    <source>
        <dbReference type="ARBA" id="ARBA00008035"/>
    </source>
</evidence>
<dbReference type="GO" id="GO:0035267">
    <property type="term" value="C:NuA4 histone acetyltransferase complex"/>
    <property type="evidence" value="ECO:0007669"/>
    <property type="project" value="InterPro"/>
</dbReference>
<evidence type="ECO:0000256" key="5">
    <source>
        <dbReference type="ARBA" id="ARBA00023242"/>
    </source>
</evidence>
<dbReference type="InterPro" id="IPR024943">
    <property type="entry name" value="Enhancer_polycomb"/>
</dbReference>
<keyword evidence="4 7" id="KW-0804">Transcription</keyword>
<reference evidence="11 12" key="2">
    <citation type="journal article" date="2021" name="Curr. Genet.">
        <title>Genetic response to nitrogen starvation in the aggressive Eucalyptus foliar pathogen Teratosphaeria destructans.</title>
        <authorList>
            <person name="Havenga M."/>
            <person name="Wingfield B.D."/>
            <person name="Wingfield M.J."/>
            <person name="Dreyer L.L."/>
            <person name="Roets F."/>
            <person name="Aylward J."/>
        </authorList>
    </citation>
    <scope>NUCLEOTIDE SEQUENCE [LARGE SCALE GENOMIC DNA]</scope>
    <source>
        <strain evidence="11">CMW44962</strain>
    </source>
</reference>
<dbReference type="EMBL" id="RIBY02000446">
    <property type="protein sequence ID" value="KAH9842235.1"/>
    <property type="molecule type" value="Genomic_DNA"/>
</dbReference>
<dbReference type="GO" id="GO:0005634">
    <property type="term" value="C:nucleus"/>
    <property type="evidence" value="ECO:0007669"/>
    <property type="project" value="UniProtKB-SubCell"/>
</dbReference>
<comment type="subcellular location">
    <subcellularLocation>
        <location evidence="1 7">Nucleus</location>
    </subcellularLocation>
</comment>
<evidence type="ECO:0000256" key="9">
    <source>
        <dbReference type="SAM" id="MobiDB-lite"/>
    </source>
</evidence>
<name>A0A9W7SYS7_9PEZI</name>
<keyword evidence="12" id="KW-1185">Reference proteome</keyword>
<keyword evidence="8" id="KW-0175">Coiled coil</keyword>
<evidence type="ECO:0000256" key="7">
    <source>
        <dbReference type="RuleBase" id="RU361124"/>
    </source>
</evidence>
<dbReference type="Proteomes" id="UP001138500">
    <property type="component" value="Unassembled WGS sequence"/>
</dbReference>
<dbReference type="PANTHER" id="PTHR14898">
    <property type="entry name" value="ENHANCER OF POLYCOMB"/>
    <property type="match status" value="1"/>
</dbReference>
<feature type="region of interest" description="Disordered" evidence="9">
    <location>
        <begin position="416"/>
        <end position="462"/>
    </location>
</feature>
<organism evidence="11 12">
    <name type="scientific">Teratosphaeria destructans</name>
    <dbReference type="NCBI Taxonomy" id="418781"/>
    <lineage>
        <taxon>Eukaryota</taxon>
        <taxon>Fungi</taxon>
        <taxon>Dikarya</taxon>
        <taxon>Ascomycota</taxon>
        <taxon>Pezizomycotina</taxon>
        <taxon>Dothideomycetes</taxon>
        <taxon>Dothideomycetidae</taxon>
        <taxon>Mycosphaerellales</taxon>
        <taxon>Teratosphaeriaceae</taxon>
        <taxon>Teratosphaeria</taxon>
    </lineage>
</organism>
<evidence type="ECO:0000256" key="3">
    <source>
        <dbReference type="ARBA" id="ARBA00023015"/>
    </source>
</evidence>
<dbReference type="AlphaFoldDB" id="A0A9W7SYS7"/>
<feature type="region of interest" description="Disordered" evidence="9">
    <location>
        <begin position="344"/>
        <end position="375"/>
    </location>
</feature>
<feature type="coiled-coil region" evidence="8">
    <location>
        <begin position="269"/>
        <end position="296"/>
    </location>
</feature>
<feature type="domain" description="Enhancer of polycomb-like N-terminal" evidence="10">
    <location>
        <begin position="13"/>
        <end position="168"/>
    </location>
</feature>
<reference evidence="11 12" key="1">
    <citation type="journal article" date="2018" name="IMA Fungus">
        <title>IMA Genome-F 10: Nine draft genome sequences of Claviceps purpurea s.lat., including C. arundinis, C. humidiphila, and C. cf. spartinae, pseudomolecules for the pitch canker pathogen Fusarium circinatum, draft genome of Davidsoniella eucalypti, Grosmannia galeiformis, Quambalaria eucalypti, and Teratosphaeria destructans.</title>
        <authorList>
            <person name="Wingfield B.D."/>
            <person name="Liu M."/>
            <person name="Nguyen H.D."/>
            <person name="Lane F.A."/>
            <person name="Morgan S.W."/>
            <person name="De Vos L."/>
            <person name="Wilken P.M."/>
            <person name="Duong T.A."/>
            <person name="Aylward J."/>
            <person name="Coetzee M.P."/>
            <person name="Dadej K."/>
            <person name="De Beer Z.W."/>
            <person name="Findlay W."/>
            <person name="Havenga M."/>
            <person name="Kolarik M."/>
            <person name="Menzies J.G."/>
            <person name="Naidoo K."/>
            <person name="Pochopski O."/>
            <person name="Shoukouhi P."/>
            <person name="Santana Q.C."/>
            <person name="Seifert K.A."/>
            <person name="Soal N."/>
            <person name="Steenkamp E.T."/>
            <person name="Tatham C.T."/>
            <person name="van der Nest M.A."/>
            <person name="Wingfield M.J."/>
        </authorList>
    </citation>
    <scope>NUCLEOTIDE SEQUENCE [LARGE SCALE GENOMIC DNA]</scope>
    <source>
        <strain evidence="11">CMW44962</strain>
    </source>
</reference>
<dbReference type="OrthoDB" id="435275at2759"/>
<keyword evidence="5 7" id="KW-0539">Nucleus</keyword>
<evidence type="ECO:0000256" key="4">
    <source>
        <dbReference type="ARBA" id="ARBA00023163"/>
    </source>
</evidence>
<gene>
    <name evidence="11" type="ORF">Tdes44962_MAKER01613</name>
</gene>